<dbReference type="AlphaFoldDB" id="A0A9P8P9G0"/>
<proteinExistence type="inferred from homology"/>
<name>A0A9P8P9G0_9ASCO</name>
<dbReference type="Proteomes" id="UP000769157">
    <property type="component" value="Unassembled WGS sequence"/>
</dbReference>
<keyword evidence="8" id="KW-1185">Reference proteome</keyword>
<dbReference type="EMBL" id="JAEUBE010000158">
    <property type="protein sequence ID" value="KAH3668038.1"/>
    <property type="molecule type" value="Genomic_DNA"/>
</dbReference>
<dbReference type="GO" id="GO:0005739">
    <property type="term" value="C:mitochondrion"/>
    <property type="evidence" value="ECO:0007669"/>
    <property type="project" value="UniProtKB-SubCell"/>
</dbReference>
<evidence type="ECO:0000256" key="5">
    <source>
        <dbReference type="ARBA" id="ARBA00023128"/>
    </source>
</evidence>
<evidence type="ECO:0000313" key="8">
    <source>
        <dbReference type="Proteomes" id="UP000769157"/>
    </source>
</evidence>
<comment type="subcellular location">
    <subcellularLocation>
        <location evidence="1">Mitochondrion</location>
    </subcellularLocation>
</comment>
<dbReference type="GeneID" id="70233759"/>
<reference evidence="7" key="2">
    <citation type="submission" date="2021-01" db="EMBL/GenBank/DDBJ databases">
        <authorList>
            <person name="Schikora-Tamarit M.A."/>
        </authorList>
    </citation>
    <scope>NUCLEOTIDE SEQUENCE</scope>
    <source>
        <strain evidence="7">CBS6075</strain>
    </source>
</reference>
<comment type="similarity">
    <text evidence="2">Belongs to the AIM23 family.</text>
</comment>
<feature type="region of interest" description="Disordered" evidence="6">
    <location>
        <begin position="247"/>
        <end position="291"/>
    </location>
</feature>
<evidence type="ECO:0000256" key="2">
    <source>
        <dbReference type="ARBA" id="ARBA00008476"/>
    </source>
</evidence>
<protein>
    <recommendedName>
        <fullName evidence="3">Altered inheritance of mitochondria protein 23, mitochondrial</fullName>
    </recommendedName>
</protein>
<sequence>MFRGGLVRQFSLARPALAKNRSRGPPRIQDLGGTKRDQDTLRLVINKVREVSPQGLVKVIRDGQNLGVLRLKDAVQRVDLSQEGYLFMGTSKDEKGETIGILKATSQQLARKQLSDHLQQEVALEFQKKNPRMAAKQQKQESKQREPDVKFIRVSWQITLHDLNGQKRHEIETQIKKGDRVRIEIDDKDNFDKDVRTKGHASSLSDLEHTKRSKIETSIDELLQTVGATFQKEGKLYDKISYEVKPSEKKKLSQDEKKQLKQQKKLEKQEKLRLRTELKKSKQGSQLLTVD</sequence>
<evidence type="ECO:0000256" key="3">
    <source>
        <dbReference type="ARBA" id="ARBA00013994"/>
    </source>
</evidence>
<dbReference type="OrthoDB" id="3996489at2759"/>
<feature type="compositionally biased region" description="Basic and acidic residues" evidence="6">
    <location>
        <begin position="247"/>
        <end position="280"/>
    </location>
</feature>
<accession>A0A9P8P9G0</accession>
<evidence type="ECO:0000256" key="6">
    <source>
        <dbReference type="SAM" id="MobiDB-lite"/>
    </source>
</evidence>
<dbReference type="RefSeq" id="XP_046062452.1">
    <property type="nucleotide sequence ID" value="XM_046202591.1"/>
</dbReference>
<evidence type="ECO:0000313" key="7">
    <source>
        <dbReference type="EMBL" id="KAH3668038.1"/>
    </source>
</evidence>
<keyword evidence="5" id="KW-0496">Mitochondrion</keyword>
<evidence type="ECO:0000256" key="1">
    <source>
        <dbReference type="ARBA" id="ARBA00004173"/>
    </source>
</evidence>
<organism evidence="7 8">
    <name type="scientific">Ogataea philodendri</name>
    <dbReference type="NCBI Taxonomy" id="1378263"/>
    <lineage>
        <taxon>Eukaryota</taxon>
        <taxon>Fungi</taxon>
        <taxon>Dikarya</taxon>
        <taxon>Ascomycota</taxon>
        <taxon>Saccharomycotina</taxon>
        <taxon>Pichiomycetes</taxon>
        <taxon>Pichiales</taxon>
        <taxon>Pichiaceae</taxon>
        <taxon>Ogataea</taxon>
    </lineage>
</organism>
<evidence type="ECO:0000256" key="4">
    <source>
        <dbReference type="ARBA" id="ARBA00022946"/>
    </source>
</evidence>
<dbReference type="Pfam" id="PF14877">
    <property type="entry name" value="mIF3"/>
    <property type="match status" value="1"/>
</dbReference>
<gene>
    <name evidence="7" type="ORF">OGAPHI_001792</name>
</gene>
<dbReference type="InterPro" id="IPR029427">
    <property type="entry name" value="AIM23"/>
</dbReference>
<keyword evidence="4" id="KW-0809">Transit peptide</keyword>
<comment type="caution">
    <text evidence="7">The sequence shown here is derived from an EMBL/GenBank/DDBJ whole genome shotgun (WGS) entry which is preliminary data.</text>
</comment>
<reference evidence="7" key="1">
    <citation type="journal article" date="2021" name="Open Biol.">
        <title>Shared evolutionary footprints suggest mitochondrial oxidative damage underlies multiple complex I losses in fungi.</title>
        <authorList>
            <person name="Schikora-Tamarit M.A."/>
            <person name="Marcet-Houben M."/>
            <person name="Nosek J."/>
            <person name="Gabaldon T."/>
        </authorList>
    </citation>
    <scope>NUCLEOTIDE SEQUENCE</scope>
    <source>
        <strain evidence="7">CBS6075</strain>
    </source>
</reference>